<dbReference type="EMBL" id="PPED02000001">
    <property type="protein sequence ID" value="PWN71894.1"/>
    <property type="molecule type" value="Genomic_DNA"/>
</dbReference>
<evidence type="ECO:0000313" key="2">
    <source>
        <dbReference type="Proteomes" id="UP000236594"/>
    </source>
</evidence>
<comment type="caution">
    <text evidence="1">The sequence shown here is derived from an EMBL/GenBank/DDBJ whole genome shotgun (WGS) entry which is preliminary data.</text>
</comment>
<dbReference type="AlphaFoldDB" id="A0A316XEC5"/>
<name>A0A316XEC5_9FLAO</name>
<accession>A0A316XEC5</accession>
<sequence length="769" mass="89177">MILNKAISNIIQESSVDLSFGPFLQYLKDCANRDSTLKKVIKSSIEKVNKYFPDGEYTISYEEIPQYEDLYSLVYQLMNATLVDENSFSWGISVPFSYDFIFGTSAISKQLKSIQSSKKVKIIHWQENKVLTEKEILETLAYNFIIRRIYDIHFSDEIELVICVNENNSSDQYLRFDINDNFVEVEGEFPDITNMNIEVISKPSVLEFLKKNVPLEKLIFKGFSLIHIENITYQITKEKLRKLFVAQDIENDFLLQATEAMKIMIGSGDIDLLFLPILQIDGKLNTDIWKDFDIVLSRLLTKFGASFSDFSTFIERYIKNPDVRHGKSDKETWYSFENTSISGLFVLPFFHQEKIIGISIILYENAGFQTDLVISSFKEFTFPLQNLFISIINKYLGELNQTIKNHFTAIQPAVEWKFHDAGVRYLKNQKDGGKIDPIPIHFDGIHPIYGAIDFRNSTIERNKALTEDYTTQLNALIQTLNALKQIRNVDLLGELIYQSEVFLKRIQNNNLSINDDAEISYFLTVESLELILQMGLNDETVQNVTAPYLKELSEDGAFHKQSAALEETFLILNTHIISILDKMNEELQDSYPYYFDRYRTDGVEFNIYIGQSIAPDKPFNEVYLRNVRLRQLISMVNTAIITESCQNFLPKKIQTTQLIFVQPNTITISFRNDEKRFDVEGAYNVRYEIIKKRIDKALIKNTSERLTQPRKIAIVYYNKKDIEDYLKHIEYLQKNKILEPSIEDVDLEDMQGVSGLKAIRVTIQNTIVK</sequence>
<reference evidence="1 2" key="1">
    <citation type="submission" date="2018-04" db="EMBL/GenBank/DDBJ databases">
        <title>Draft Genome Sequence of Phosphate-Solubilizing Chryseobacterium sp. ISE14 that is a Biocontrol and Plant Growth-Promoting Rhizobacterium Isolated from Cucumber.</title>
        <authorList>
            <person name="Jeong J.-J."/>
            <person name="Sang M.K."/>
            <person name="Choi I.-G."/>
            <person name="Kim K.D."/>
        </authorList>
    </citation>
    <scope>NUCLEOTIDE SEQUENCE [LARGE SCALE GENOMIC DNA]</scope>
    <source>
        <strain evidence="1 2">ISE14</strain>
    </source>
</reference>
<organism evidence="1 2">
    <name type="scientific">Chryseobacterium phosphatilyticum</name>
    <dbReference type="NCBI Taxonomy" id="475075"/>
    <lineage>
        <taxon>Bacteria</taxon>
        <taxon>Pseudomonadati</taxon>
        <taxon>Bacteroidota</taxon>
        <taxon>Flavobacteriia</taxon>
        <taxon>Flavobacteriales</taxon>
        <taxon>Weeksellaceae</taxon>
        <taxon>Chryseobacterium group</taxon>
        <taxon>Chryseobacterium</taxon>
    </lineage>
</organism>
<dbReference type="Proteomes" id="UP000236594">
    <property type="component" value="Unassembled WGS sequence"/>
</dbReference>
<protein>
    <recommendedName>
        <fullName evidence="3">GAF domain-containing protein</fullName>
    </recommendedName>
</protein>
<gene>
    <name evidence="1" type="ORF">C1631_004570</name>
</gene>
<dbReference type="OrthoDB" id="627374at2"/>
<keyword evidence="2" id="KW-1185">Reference proteome</keyword>
<dbReference type="RefSeq" id="WP_109710753.1">
    <property type="nucleotide sequence ID" value="NZ_PPED02000001.1"/>
</dbReference>
<proteinExistence type="predicted"/>
<evidence type="ECO:0000313" key="1">
    <source>
        <dbReference type="EMBL" id="PWN71894.1"/>
    </source>
</evidence>
<evidence type="ECO:0008006" key="3">
    <source>
        <dbReference type="Google" id="ProtNLM"/>
    </source>
</evidence>